<dbReference type="PRINTS" id="PR01438">
    <property type="entry name" value="UNVRSLSTRESS"/>
</dbReference>
<dbReference type="AlphaFoldDB" id="A0A4R1FDM7"/>
<evidence type="ECO:0000313" key="4">
    <source>
        <dbReference type="Proteomes" id="UP000294887"/>
    </source>
</evidence>
<dbReference type="RefSeq" id="WP_131904616.1">
    <property type="nucleotide sequence ID" value="NZ_BAAAFU010000008.1"/>
</dbReference>
<dbReference type="Gene3D" id="3.40.50.12370">
    <property type="match status" value="1"/>
</dbReference>
<dbReference type="SUPFAM" id="SSF52402">
    <property type="entry name" value="Adenine nucleotide alpha hydrolases-like"/>
    <property type="match status" value="2"/>
</dbReference>
<comment type="caution">
    <text evidence="3">The sequence shown here is derived from an EMBL/GenBank/DDBJ whole genome shotgun (WGS) entry which is preliminary data.</text>
</comment>
<keyword evidence="4" id="KW-1185">Reference proteome</keyword>
<dbReference type="InterPro" id="IPR006016">
    <property type="entry name" value="UspA"/>
</dbReference>
<sequence length="275" mass="30307">MSIKDILVFLDDSAGHEDRVNAAFDISKAHGAHLTGASLASMKPIHAKSDNEEVLIRISDKQAHKIADEFAENAVAEGINVESLVINGGASKSALKMAQYARNADLVILGQPDPSRDNFSRLEDFSQEVILHSGRPILFMPYIGTRRIGFKKAMIAWDGTPAASRAIHDSIPLLAKTKEVFILIVESKKQKEQKNNLMEERLIRHLSHHEINVKLMRVNPGSNNVPTTILNKISEYDVDLLVIGGYGTPTLKQKIFGSVSTILLKSMIVPVLMSH</sequence>
<reference evidence="3 4" key="1">
    <citation type="submission" date="2019-03" db="EMBL/GenBank/DDBJ databases">
        <title>Genomic Encyclopedia of Type Strains, Phase IV (KMG-IV): sequencing the most valuable type-strain genomes for metagenomic binning, comparative biology and taxonomic classification.</title>
        <authorList>
            <person name="Goeker M."/>
        </authorList>
    </citation>
    <scope>NUCLEOTIDE SEQUENCE [LARGE SCALE GENOMIC DNA]</scope>
    <source>
        <strain evidence="3 4">DSM 24830</strain>
    </source>
</reference>
<dbReference type="CDD" id="cd00293">
    <property type="entry name" value="USP-like"/>
    <property type="match status" value="2"/>
</dbReference>
<name>A0A4R1FDM7_9GAMM</name>
<evidence type="ECO:0000259" key="2">
    <source>
        <dbReference type="Pfam" id="PF00582"/>
    </source>
</evidence>
<dbReference type="Proteomes" id="UP000294887">
    <property type="component" value="Unassembled WGS sequence"/>
</dbReference>
<accession>A0A4R1FDM7</accession>
<dbReference type="InterPro" id="IPR006015">
    <property type="entry name" value="Universal_stress_UspA"/>
</dbReference>
<dbReference type="Pfam" id="PF00582">
    <property type="entry name" value="Usp"/>
    <property type="match status" value="2"/>
</dbReference>
<dbReference type="EMBL" id="SMFQ01000002">
    <property type="protein sequence ID" value="TCJ88951.1"/>
    <property type="molecule type" value="Genomic_DNA"/>
</dbReference>
<protein>
    <submittedName>
        <fullName evidence="3">Universal stress protein family protein</fullName>
    </submittedName>
</protein>
<comment type="similarity">
    <text evidence="1">Belongs to the universal stress protein A family.</text>
</comment>
<dbReference type="OrthoDB" id="9804721at2"/>
<feature type="domain" description="UspA" evidence="2">
    <location>
        <begin position="186"/>
        <end position="273"/>
    </location>
</feature>
<dbReference type="PANTHER" id="PTHR46268:SF15">
    <property type="entry name" value="UNIVERSAL STRESS PROTEIN HP_0031"/>
    <property type="match status" value="1"/>
</dbReference>
<gene>
    <name evidence="3" type="ORF">EV695_0811</name>
</gene>
<dbReference type="PANTHER" id="PTHR46268">
    <property type="entry name" value="STRESS RESPONSE PROTEIN NHAX"/>
    <property type="match status" value="1"/>
</dbReference>
<proteinExistence type="inferred from homology"/>
<evidence type="ECO:0000313" key="3">
    <source>
        <dbReference type="EMBL" id="TCJ88951.1"/>
    </source>
</evidence>
<evidence type="ECO:0000256" key="1">
    <source>
        <dbReference type="ARBA" id="ARBA00008791"/>
    </source>
</evidence>
<organism evidence="3 4">
    <name type="scientific">Cocleimonas flava</name>
    <dbReference type="NCBI Taxonomy" id="634765"/>
    <lineage>
        <taxon>Bacteria</taxon>
        <taxon>Pseudomonadati</taxon>
        <taxon>Pseudomonadota</taxon>
        <taxon>Gammaproteobacteria</taxon>
        <taxon>Thiotrichales</taxon>
        <taxon>Thiotrichaceae</taxon>
        <taxon>Cocleimonas</taxon>
    </lineage>
</organism>
<feature type="domain" description="UspA" evidence="2">
    <location>
        <begin position="4"/>
        <end position="138"/>
    </location>
</feature>